<protein>
    <submittedName>
        <fullName evidence="2">Uncharacterized protein</fullName>
    </submittedName>
</protein>
<feature type="chain" id="PRO_5036488452" evidence="1">
    <location>
        <begin position="30"/>
        <end position="165"/>
    </location>
</feature>
<feature type="signal peptide" evidence="1">
    <location>
        <begin position="1"/>
        <end position="29"/>
    </location>
</feature>
<gene>
    <name evidence="2" type="ORF">Bca52824_013857</name>
</gene>
<evidence type="ECO:0000256" key="1">
    <source>
        <dbReference type="SAM" id="SignalP"/>
    </source>
</evidence>
<evidence type="ECO:0000313" key="3">
    <source>
        <dbReference type="Proteomes" id="UP000886595"/>
    </source>
</evidence>
<accession>A0A8X7VZY2</accession>
<reference evidence="2 3" key="1">
    <citation type="submission" date="2020-02" db="EMBL/GenBank/DDBJ databases">
        <authorList>
            <person name="Ma Q."/>
            <person name="Huang Y."/>
            <person name="Song X."/>
            <person name="Pei D."/>
        </authorList>
    </citation>
    <scope>NUCLEOTIDE SEQUENCE [LARGE SCALE GENOMIC DNA]</scope>
    <source>
        <strain evidence="2">Sxm20200214</strain>
        <tissue evidence="2">Leaf</tissue>
    </source>
</reference>
<proteinExistence type="predicted"/>
<keyword evidence="3" id="KW-1185">Reference proteome</keyword>
<comment type="caution">
    <text evidence="2">The sequence shown here is derived from an EMBL/GenBank/DDBJ whole genome shotgun (WGS) entry which is preliminary data.</text>
</comment>
<sequence length="165" mass="18447">MAMKPNGKWASRRSLSGVLLSRLSASASASTTSTKIQSLPDIMIIRYRSLKPQLSEGFCFDYKKSLNHKFLFGIGVFIFDDESRAIKWKTSSLLPHLFTIVRPSLSGENMASTSEHLLEHQNARAGVQSPKEIFLEIFSYLKPIIAEFYPSVNSIPSVSAAVWFT</sequence>
<dbReference type="Proteomes" id="UP000886595">
    <property type="component" value="Unassembled WGS sequence"/>
</dbReference>
<organism evidence="2 3">
    <name type="scientific">Brassica carinata</name>
    <name type="common">Ethiopian mustard</name>
    <name type="synonym">Abyssinian cabbage</name>
    <dbReference type="NCBI Taxonomy" id="52824"/>
    <lineage>
        <taxon>Eukaryota</taxon>
        <taxon>Viridiplantae</taxon>
        <taxon>Streptophyta</taxon>
        <taxon>Embryophyta</taxon>
        <taxon>Tracheophyta</taxon>
        <taxon>Spermatophyta</taxon>
        <taxon>Magnoliopsida</taxon>
        <taxon>eudicotyledons</taxon>
        <taxon>Gunneridae</taxon>
        <taxon>Pentapetalae</taxon>
        <taxon>rosids</taxon>
        <taxon>malvids</taxon>
        <taxon>Brassicales</taxon>
        <taxon>Brassicaceae</taxon>
        <taxon>Brassiceae</taxon>
        <taxon>Brassica</taxon>
    </lineage>
</organism>
<dbReference type="AlphaFoldDB" id="A0A8X7VZY2"/>
<keyword evidence="1" id="KW-0732">Signal</keyword>
<evidence type="ECO:0000313" key="2">
    <source>
        <dbReference type="EMBL" id="KAG2320644.1"/>
    </source>
</evidence>
<dbReference type="EMBL" id="JAAMPC010000003">
    <property type="protein sequence ID" value="KAG2320644.1"/>
    <property type="molecule type" value="Genomic_DNA"/>
</dbReference>
<name>A0A8X7VZY2_BRACI</name>